<dbReference type="Gene3D" id="3.40.50.300">
    <property type="entry name" value="P-loop containing nucleotide triphosphate hydrolases"/>
    <property type="match status" value="1"/>
</dbReference>
<dbReference type="EMBL" id="BOMV01000089">
    <property type="protein sequence ID" value="GIF00744.1"/>
    <property type="molecule type" value="Genomic_DNA"/>
</dbReference>
<protein>
    <submittedName>
        <fullName evidence="5">Macrolide ABC transporter ATP-binding protein</fullName>
    </submittedName>
</protein>
<keyword evidence="1" id="KW-0813">Transport</keyword>
<reference evidence="5" key="1">
    <citation type="submission" date="2021-01" db="EMBL/GenBank/DDBJ databases">
        <title>Whole genome shotgun sequence of Actinoplanes rishiriensis NBRC 108556.</title>
        <authorList>
            <person name="Komaki H."/>
            <person name="Tamura T."/>
        </authorList>
    </citation>
    <scope>NUCLEOTIDE SEQUENCE</scope>
    <source>
        <strain evidence="5">NBRC 108556</strain>
    </source>
</reference>
<gene>
    <name evidence="5" type="ORF">Ari01nite_82080</name>
</gene>
<dbReference type="FunFam" id="3.40.50.300:FF:000032">
    <property type="entry name" value="Export ABC transporter ATP-binding protein"/>
    <property type="match status" value="1"/>
</dbReference>
<name>A0A919K929_9ACTN</name>
<evidence type="ECO:0000313" key="6">
    <source>
        <dbReference type="Proteomes" id="UP000636960"/>
    </source>
</evidence>
<accession>A0A919K929</accession>
<dbReference type="Pfam" id="PF00005">
    <property type="entry name" value="ABC_tran"/>
    <property type="match status" value="1"/>
</dbReference>
<evidence type="ECO:0000313" key="5">
    <source>
        <dbReference type="EMBL" id="GIF00744.1"/>
    </source>
</evidence>
<comment type="caution">
    <text evidence="5">The sequence shown here is derived from an EMBL/GenBank/DDBJ whole genome shotgun (WGS) entry which is preliminary data.</text>
</comment>
<dbReference type="SMART" id="SM00382">
    <property type="entry name" value="AAA"/>
    <property type="match status" value="1"/>
</dbReference>
<keyword evidence="3 5" id="KW-0067">ATP-binding</keyword>
<dbReference type="PANTHER" id="PTHR24220">
    <property type="entry name" value="IMPORT ATP-BINDING PROTEIN"/>
    <property type="match status" value="1"/>
</dbReference>
<evidence type="ECO:0000256" key="1">
    <source>
        <dbReference type="ARBA" id="ARBA00022448"/>
    </source>
</evidence>
<dbReference type="InterPro" id="IPR017911">
    <property type="entry name" value="MacB-like_ATP-bd"/>
</dbReference>
<evidence type="ECO:0000259" key="4">
    <source>
        <dbReference type="PROSITE" id="PS50893"/>
    </source>
</evidence>
<feature type="domain" description="ABC transporter" evidence="4">
    <location>
        <begin position="2"/>
        <end position="236"/>
    </location>
</feature>
<dbReference type="GO" id="GO:0016887">
    <property type="term" value="F:ATP hydrolysis activity"/>
    <property type="evidence" value="ECO:0007669"/>
    <property type="project" value="InterPro"/>
</dbReference>
<dbReference type="CDD" id="cd03255">
    <property type="entry name" value="ABC_MJ0796_LolCDE_FtsE"/>
    <property type="match status" value="1"/>
</dbReference>
<evidence type="ECO:0000256" key="2">
    <source>
        <dbReference type="ARBA" id="ARBA00022741"/>
    </source>
</evidence>
<dbReference type="AlphaFoldDB" id="A0A919K929"/>
<keyword evidence="6" id="KW-1185">Reference proteome</keyword>
<dbReference type="PANTHER" id="PTHR24220:SF685">
    <property type="entry name" value="ABC TRANSPORTER RELATED"/>
    <property type="match status" value="1"/>
</dbReference>
<dbReference type="GO" id="GO:0098796">
    <property type="term" value="C:membrane protein complex"/>
    <property type="evidence" value="ECO:0007669"/>
    <property type="project" value="UniProtKB-ARBA"/>
</dbReference>
<dbReference type="GO" id="GO:0005886">
    <property type="term" value="C:plasma membrane"/>
    <property type="evidence" value="ECO:0007669"/>
    <property type="project" value="TreeGrafter"/>
</dbReference>
<evidence type="ECO:0000256" key="3">
    <source>
        <dbReference type="ARBA" id="ARBA00022840"/>
    </source>
</evidence>
<keyword evidence="2" id="KW-0547">Nucleotide-binding</keyword>
<proteinExistence type="predicted"/>
<dbReference type="SUPFAM" id="SSF52540">
    <property type="entry name" value="P-loop containing nucleoside triphosphate hydrolases"/>
    <property type="match status" value="1"/>
</dbReference>
<dbReference type="InterPro" id="IPR003593">
    <property type="entry name" value="AAA+_ATPase"/>
</dbReference>
<sequence>MLRGHDLHMTYGLVPALAGVDLEVAPGETVAVMGPSGCGKSTLLHLLGGLQRPTAGEVWANGRRVDGLSERALAKLRQSTIGFVFQAFHLVDELTAVENVELPALLAGQPPAGARRRAGELLERVGLADLAGRLPAALSGGERQRVAVARALSNAPLVVLADEPTGNLDSAATVDVLRLLESLRSEGQTQVIVTHDARVAATADRLISMRDGVFVEETRLTHGTGVRLSRLAGLES</sequence>
<organism evidence="5 6">
    <name type="scientific">Paractinoplanes rishiriensis</name>
    <dbReference type="NCBI Taxonomy" id="1050105"/>
    <lineage>
        <taxon>Bacteria</taxon>
        <taxon>Bacillati</taxon>
        <taxon>Actinomycetota</taxon>
        <taxon>Actinomycetes</taxon>
        <taxon>Micromonosporales</taxon>
        <taxon>Micromonosporaceae</taxon>
        <taxon>Paractinoplanes</taxon>
    </lineage>
</organism>
<dbReference type="InterPro" id="IPR017871">
    <property type="entry name" value="ABC_transporter-like_CS"/>
</dbReference>
<dbReference type="InterPro" id="IPR003439">
    <property type="entry name" value="ABC_transporter-like_ATP-bd"/>
</dbReference>
<dbReference type="PROSITE" id="PS00211">
    <property type="entry name" value="ABC_TRANSPORTER_1"/>
    <property type="match status" value="1"/>
</dbReference>
<dbReference type="Proteomes" id="UP000636960">
    <property type="component" value="Unassembled WGS sequence"/>
</dbReference>
<dbReference type="InterPro" id="IPR015854">
    <property type="entry name" value="ABC_transpr_LolD-like"/>
</dbReference>
<dbReference type="GO" id="GO:0022857">
    <property type="term" value="F:transmembrane transporter activity"/>
    <property type="evidence" value="ECO:0007669"/>
    <property type="project" value="UniProtKB-ARBA"/>
</dbReference>
<dbReference type="GO" id="GO:0005524">
    <property type="term" value="F:ATP binding"/>
    <property type="evidence" value="ECO:0007669"/>
    <property type="project" value="UniProtKB-KW"/>
</dbReference>
<dbReference type="InterPro" id="IPR027417">
    <property type="entry name" value="P-loop_NTPase"/>
</dbReference>
<dbReference type="PROSITE" id="PS50893">
    <property type="entry name" value="ABC_TRANSPORTER_2"/>
    <property type="match status" value="1"/>
</dbReference>